<accession>X1BZ59</accession>
<dbReference type="EMBL" id="BART01014234">
    <property type="protein sequence ID" value="GAG86407.1"/>
    <property type="molecule type" value="Genomic_DNA"/>
</dbReference>
<reference evidence="1" key="1">
    <citation type="journal article" date="2014" name="Front. Microbiol.">
        <title>High frequency of phylogenetically diverse reductive dehalogenase-homologous genes in deep subseafloor sedimentary metagenomes.</title>
        <authorList>
            <person name="Kawai M."/>
            <person name="Futagami T."/>
            <person name="Toyoda A."/>
            <person name="Takaki Y."/>
            <person name="Nishi S."/>
            <person name="Hori S."/>
            <person name="Arai W."/>
            <person name="Tsubouchi T."/>
            <person name="Morono Y."/>
            <person name="Uchiyama I."/>
            <person name="Ito T."/>
            <person name="Fujiyama A."/>
            <person name="Inagaki F."/>
            <person name="Takami H."/>
        </authorList>
    </citation>
    <scope>NUCLEOTIDE SEQUENCE</scope>
    <source>
        <strain evidence="1">Expedition CK06-06</strain>
    </source>
</reference>
<dbReference type="Gene3D" id="3.40.1000.10">
    <property type="entry name" value="Mog1/PsbP, alpha/beta/alpha sandwich"/>
    <property type="match status" value="1"/>
</dbReference>
<gene>
    <name evidence="1" type="ORF">S01H4_28552</name>
</gene>
<name>X1BZ59_9ZZZZ</name>
<proteinExistence type="predicted"/>
<comment type="caution">
    <text evidence="1">The sequence shown here is derived from an EMBL/GenBank/DDBJ whole genome shotgun (WGS) entry which is preliminary data.</text>
</comment>
<protein>
    <submittedName>
        <fullName evidence="1">Uncharacterized protein</fullName>
    </submittedName>
</protein>
<sequence>MSVLDTSAQPITLDEYTRSIREHYEEANYHIVDFGNTTLANNPAGKIAYTEKTIQHQYIFMSIWTIKSDTRYLLSYVARSDEYPKGLGKFDEMVNSFEIFNKTVDWEVYRNDKYGFEIQYPPQYSVKELEEKSVISFCPLLLLVPCFQEGCKNYRTPLRYNF</sequence>
<organism evidence="1">
    <name type="scientific">marine sediment metagenome</name>
    <dbReference type="NCBI Taxonomy" id="412755"/>
    <lineage>
        <taxon>unclassified sequences</taxon>
        <taxon>metagenomes</taxon>
        <taxon>ecological metagenomes</taxon>
    </lineage>
</organism>
<dbReference type="AlphaFoldDB" id="X1BZ59"/>
<evidence type="ECO:0000313" key="1">
    <source>
        <dbReference type="EMBL" id="GAG86407.1"/>
    </source>
</evidence>